<dbReference type="AlphaFoldDB" id="A0A6J7AL22"/>
<organism evidence="1">
    <name type="scientific">freshwater metagenome</name>
    <dbReference type="NCBI Taxonomy" id="449393"/>
    <lineage>
        <taxon>unclassified sequences</taxon>
        <taxon>metagenomes</taxon>
        <taxon>ecological metagenomes</taxon>
    </lineage>
</organism>
<name>A0A6J7AL22_9ZZZZ</name>
<proteinExistence type="predicted"/>
<gene>
    <name evidence="1" type="ORF">UFOPK3204_01254</name>
</gene>
<evidence type="ECO:0000313" key="1">
    <source>
        <dbReference type="EMBL" id="CAB4833467.1"/>
    </source>
</evidence>
<protein>
    <submittedName>
        <fullName evidence="1">Unannotated protein</fullName>
    </submittedName>
</protein>
<reference evidence="1" key="1">
    <citation type="submission" date="2020-05" db="EMBL/GenBank/DDBJ databases">
        <authorList>
            <person name="Chiriac C."/>
            <person name="Salcher M."/>
            <person name="Ghai R."/>
            <person name="Kavagutti S V."/>
        </authorList>
    </citation>
    <scope>NUCLEOTIDE SEQUENCE</scope>
</reference>
<dbReference type="EMBL" id="CAFABK010000063">
    <property type="protein sequence ID" value="CAB4833467.1"/>
    <property type="molecule type" value="Genomic_DNA"/>
</dbReference>
<sequence>MIKCRHQLNVLTEQHAITEDITTHIADANHGEVIGLGINTKLTKMPLDRLPGTACGDTHGFVVITVRAT</sequence>
<accession>A0A6J7AL22</accession>